<dbReference type="EC" id="2.7.7.49" evidence="1"/>
<sequence length="250" mass="28396">MGLSPKITVKHRINTSDNLPIKQRAYRVSPAERRIIHDEVGKMLDRGIIQPSESPWSSPVILTFDDHLQRLRSVLKCIQDAGLILNPKKCVFGSRQIKILGQFVSEEGIMPNPKKARAVQNFPVPKNIRDVRSFLGLCSYYRRFIKDFCLKAQPLQELLKNDSKFTWGSDQNESFEKLKRALTSEPVLGLFEAQERILTSDTEKIPSNVPAGATYNVGTDKRDTTLDSPGEIEPYRGPMTRSRTRKGKEL</sequence>
<dbReference type="InterPro" id="IPR043502">
    <property type="entry name" value="DNA/RNA_pol_sf"/>
</dbReference>
<proteinExistence type="predicted"/>
<evidence type="ECO:0000256" key="2">
    <source>
        <dbReference type="SAM" id="MobiDB-lite"/>
    </source>
</evidence>
<accession>A0A8X6KS30</accession>
<keyword evidence="4" id="KW-1185">Reference proteome</keyword>
<organism evidence="3 4">
    <name type="scientific">Trichonephila clavata</name>
    <name type="common">Joro spider</name>
    <name type="synonym">Nephila clavata</name>
    <dbReference type="NCBI Taxonomy" id="2740835"/>
    <lineage>
        <taxon>Eukaryota</taxon>
        <taxon>Metazoa</taxon>
        <taxon>Ecdysozoa</taxon>
        <taxon>Arthropoda</taxon>
        <taxon>Chelicerata</taxon>
        <taxon>Arachnida</taxon>
        <taxon>Araneae</taxon>
        <taxon>Araneomorphae</taxon>
        <taxon>Entelegynae</taxon>
        <taxon>Araneoidea</taxon>
        <taxon>Nephilidae</taxon>
        <taxon>Trichonephila</taxon>
    </lineage>
</organism>
<dbReference type="PANTHER" id="PTHR33064">
    <property type="entry name" value="POL PROTEIN"/>
    <property type="match status" value="1"/>
</dbReference>
<dbReference type="InterPro" id="IPR043128">
    <property type="entry name" value="Rev_trsase/Diguanyl_cyclase"/>
</dbReference>
<dbReference type="Gene3D" id="3.10.10.10">
    <property type="entry name" value="HIV Type 1 Reverse Transcriptase, subunit A, domain 1"/>
    <property type="match status" value="1"/>
</dbReference>
<dbReference type="PANTHER" id="PTHR33064:SF37">
    <property type="entry name" value="RIBONUCLEASE H"/>
    <property type="match status" value="1"/>
</dbReference>
<dbReference type="Proteomes" id="UP000887116">
    <property type="component" value="Unassembled WGS sequence"/>
</dbReference>
<protein>
    <recommendedName>
        <fullName evidence="1">RNA-directed DNA polymerase</fullName>
        <ecNumber evidence="1">2.7.7.49</ecNumber>
    </recommendedName>
</protein>
<dbReference type="SUPFAM" id="SSF56672">
    <property type="entry name" value="DNA/RNA polymerases"/>
    <property type="match status" value="1"/>
</dbReference>
<dbReference type="EMBL" id="BMAO01022492">
    <property type="protein sequence ID" value="GFQ82221.1"/>
    <property type="molecule type" value="Genomic_DNA"/>
</dbReference>
<dbReference type="GO" id="GO:0003964">
    <property type="term" value="F:RNA-directed DNA polymerase activity"/>
    <property type="evidence" value="ECO:0007669"/>
    <property type="project" value="UniProtKB-EC"/>
</dbReference>
<comment type="caution">
    <text evidence="3">The sequence shown here is derived from an EMBL/GenBank/DDBJ whole genome shotgun (WGS) entry which is preliminary data.</text>
</comment>
<evidence type="ECO:0000256" key="1">
    <source>
        <dbReference type="ARBA" id="ARBA00012493"/>
    </source>
</evidence>
<gene>
    <name evidence="3" type="primary">pol</name>
    <name evidence="3" type="ORF">TNCT_375481</name>
</gene>
<dbReference type="AlphaFoldDB" id="A0A8X6KS30"/>
<feature type="region of interest" description="Disordered" evidence="2">
    <location>
        <begin position="202"/>
        <end position="250"/>
    </location>
</feature>
<name>A0A8X6KS30_TRICU</name>
<dbReference type="FunFam" id="3.30.70.270:FF:000020">
    <property type="entry name" value="Transposon Tf2-6 polyprotein-like Protein"/>
    <property type="match status" value="1"/>
</dbReference>
<evidence type="ECO:0000313" key="3">
    <source>
        <dbReference type="EMBL" id="GFQ82221.1"/>
    </source>
</evidence>
<evidence type="ECO:0000313" key="4">
    <source>
        <dbReference type="Proteomes" id="UP000887116"/>
    </source>
</evidence>
<dbReference type="Gene3D" id="3.30.70.270">
    <property type="match status" value="2"/>
</dbReference>
<dbReference type="InterPro" id="IPR051320">
    <property type="entry name" value="Viral_Replic_Matur_Polypro"/>
</dbReference>
<reference evidence="3" key="1">
    <citation type="submission" date="2020-07" db="EMBL/GenBank/DDBJ databases">
        <title>Multicomponent nature underlies the extraordinary mechanical properties of spider dragline silk.</title>
        <authorList>
            <person name="Kono N."/>
            <person name="Nakamura H."/>
            <person name="Mori M."/>
            <person name="Yoshida Y."/>
            <person name="Ohtoshi R."/>
            <person name="Malay A.D."/>
            <person name="Moran D.A.P."/>
            <person name="Tomita M."/>
            <person name="Numata K."/>
            <person name="Arakawa K."/>
        </authorList>
    </citation>
    <scope>NUCLEOTIDE SEQUENCE</scope>
</reference>
<dbReference type="OrthoDB" id="8049819at2759"/>